<dbReference type="AlphaFoldDB" id="A0A4Y2T708"/>
<dbReference type="InterPro" id="IPR021109">
    <property type="entry name" value="Peptidase_aspartic_dom_sf"/>
</dbReference>
<dbReference type="CDD" id="cd06094">
    <property type="entry name" value="RP_Saci_like"/>
    <property type="match status" value="1"/>
</dbReference>
<keyword evidence="6" id="KW-0378">Hydrolase</keyword>
<dbReference type="InterPro" id="IPR055469">
    <property type="entry name" value="DUF7041"/>
</dbReference>
<evidence type="ECO:0000256" key="7">
    <source>
        <dbReference type="ARBA" id="ARBA00022918"/>
    </source>
</evidence>
<dbReference type="Gene3D" id="3.30.70.270">
    <property type="match status" value="1"/>
</dbReference>
<keyword evidence="2" id="KW-0808">Transferase</keyword>
<dbReference type="FunFam" id="2.40.70.10:FF:000130">
    <property type="entry name" value="Retrovirus-related Pol polyprotein from transposon opus-like Protein"/>
    <property type="match status" value="1"/>
</dbReference>
<keyword evidence="1" id="KW-0645">Protease</keyword>
<dbReference type="PANTHER" id="PTHR33327">
    <property type="entry name" value="ENDONUCLEASE"/>
    <property type="match status" value="1"/>
</dbReference>
<evidence type="ECO:0000256" key="1">
    <source>
        <dbReference type="ARBA" id="ARBA00022670"/>
    </source>
</evidence>
<dbReference type="InterPro" id="IPR043128">
    <property type="entry name" value="Rev_trsase/Diguanyl_cyclase"/>
</dbReference>
<keyword evidence="3" id="KW-0548">Nucleotidyltransferase</keyword>
<dbReference type="GO" id="GO:0004519">
    <property type="term" value="F:endonuclease activity"/>
    <property type="evidence" value="ECO:0007669"/>
    <property type="project" value="UniProtKB-KW"/>
</dbReference>
<evidence type="ECO:0000256" key="6">
    <source>
        <dbReference type="ARBA" id="ARBA00022801"/>
    </source>
</evidence>
<dbReference type="Pfam" id="PF00078">
    <property type="entry name" value="RVT_1"/>
    <property type="match status" value="1"/>
</dbReference>
<evidence type="ECO:0000256" key="2">
    <source>
        <dbReference type="ARBA" id="ARBA00022679"/>
    </source>
</evidence>
<dbReference type="SUPFAM" id="SSF50630">
    <property type="entry name" value="Acid proteases"/>
    <property type="match status" value="1"/>
</dbReference>
<dbReference type="OrthoDB" id="1701144at2759"/>
<keyword evidence="8" id="KW-0175">Coiled coil</keyword>
<evidence type="ECO:0000256" key="4">
    <source>
        <dbReference type="ARBA" id="ARBA00022722"/>
    </source>
</evidence>
<name>A0A4Y2T708_ARAVE</name>
<sequence>MHSEMARVAVRAPPFWETNPELWFIQLESQFKLTGISVDETKFHTVVAALDSKVLSCIADIVRNPPSDAMYDALKTRILSHFSQSENTKLRLLLQDLQLGDGKPSRLLQEMRNSAAGSIVDDVLKSIWMQRLPTSIQQILSVSKDSLDDLAQIADKVNEVSSFRPEVNAVVSENSELQSLREEVANLRAELKRITRSRFRRAQSRKLKGSAVLATADRGLAHSRLFIHDKSTGFRFLIDSGAAVSCFPRRLTNFTVPQDLVLYAANGSVIKSYGTKRLNLDLGLRRKFSWTFIIADVSHPILGSDFLERFGLLVDVKNRRVINNLTNLNSCGVKAPGHSLGLTLISNQSPYQSILSKFPRLLTPVSGNVGASHNVEHCIETRGPPVFSKARRLSPEKLKFLREKFQTLMEQGIIRPSNSAYASPVHFIKKQNGDWRLCGDFRRLNSITISDRYPLPHIHDFSHGLAGKTAFSKIDLVKAYHQIPIKSSDIYKTAVITPIGLFEYTCMTFGLKNAA</sequence>
<protein>
    <submittedName>
        <fullName evidence="11">Retrovirus-related Pol polyprotein from transposon opus</fullName>
    </submittedName>
</protein>
<evidence type="ECO:0000256" key="5">
    <source>
        <dbReference type="ARBA" id="ARBA00022759"/>
    </source>
</evidence>
<dbReference type="InterPro" id="IPR000477">
    <property type="entry name" value="RT_dom"/>
</dbReference>
<feature type="domain" description="Reverse transcriptase" evidence="9">
    <location>
        <begin position="428"/>
        <end position="514"/>
    </location>
</feature>
<evidence type="ECO:0000313" key="11">
    <source>
        <dbReference type="EMBL" id="GBN95583.1"/>
    </source>
</evidence>
<accession>A0A4Y2T708</accession>
<dbReference type="CDD" id="cd01647">
    <property type="entry name" value="RT_LTR"/>
    <property type="match status" value="1"/>
</dbReference>
<feature type="coiled-coil region" evidence="8">
    <location>
        <begin position="170"/>
        <end position="197"/>
    </location>
</feature>
<reference evidence="11 12" key="1">
    <citation type="journal article" date="2019" name="Sci. Rep.">
        <title>Orb-weaving spider Araneus ventricosus genome elucidates the spidroin gene catalogue.</title>
        <authorList>
            <person name="Kono N."/>
            <person name="Nakamura H."/>
            <person name="Ohtoshi R."/>
            <person name="Moran D.A.P."/>
            <person name="Shinohara A."/>
            <person name="Yoshida Y."/>
            <person name="Fujiwara M."/>
            <person name="Mori M."/>
            <person name="Tomita M."/>
            <person name="Arakawa K."/>
        </authorList>
    </citation>
    <scope>NUCLEOTIDE SEQUENCE [LARGE SCALE GENOMIC DNA]</scope>
</reference>
<dbReference type="Gene3D" id="2.40.70.10">
    <property type="entry name" value="Acid Proteases"/>
    <property type="match status" value="1"/>
</dbReference>
<dbReference type="Proteomes" id="UP000499080">
    <property type="component" value="Unassembled WGS sequence"/>
</dbReference>
<dbReference type="GO" id="GO:0008233">
    <property type="term" value="F:peptidase activity"/>
    <property type="evidence" value="ECO:0007669"/>
    <property type="project" value="UniProtKB-KW"/>
</dbReference>
<feature type="domain" description="DUF7041" evidence="10">
    <location>
        <begin position="13"/>
        <end position="94"/>
    </location>
</feature>
<evidence type="ECO:0000259" key="10">
    <source>
        <dbReference type="Pfam" id="PF23055"/>
    </source>
</evidence>
<keyword evidence="7" id="KW-0695">RNA-directed DNA polymerase</keyword>
<dbReference type="GO" id="GO:0006508">
    <property type="term" value="P:proteolysis"/>
    <property type="evidence" value="ECO:0007669"/>
    <property type="project" value="UniProtKB-KW"/>
</dbReference>
<dbReference type="InterPro" id="IPR043502">
    <property type="entry name" value="DNA/RNA_pol_sf"/>
</dbReference>
<dbReference type="EMBL" id="BGPR01026123">
    <property type="protein sequence ID" value="GBN95583.1"/>
    <property type="molecule type" value="Genomic_DNA"/>
</dbReference>
<dbReference type="SUPFAM" id="SSF56672">
    <property type="entry name" value="DNA/RNA polymerases"/>
    <property type="match status" value="1"/>
</dbReference>
<evidence type="ECO:0000313" key="12">
    <source>
        <dbReference type="Proteomes" id="UP000499080"/>
    </source>
</evidence>
<keyword evidence="4" id="KW-0540">Nuclease</keyword>
<evidence type="ECO:0000259" key="9">
    <source>
        <dbReference type="Pfam" id="PF00078"/>
    </source>
</evidence>
<dbReference type="FunFam" id="3.10.10.10:FF:000007">
    <property type="entry name" value="Retrovirus-related Pol polyprotein from transposon 17.6-like Protein"/>
    <property type="match status" value="1"/>
</dbReference>
<evidence type="ECO:0000256" key="3">
    <source>
        <dbReference type="ARBA" id="ARBA00022695"/>
    </source>
</evidence>
<proteinExistence type="predicted"/>
<dbReference type="PANTHER" id="PTHR33327:SF3">
    <property type="entry name" value="RNA-DIRECTED DNA POLYMERASE"/>
    <property type="match status" value="1"/>
</dbReference>
<keyword evidence="5" id="KW-0255">Endonuclease</keyword>
<dbReference type="GO" id="GO:0003964">
    <property type="term" value="F:RNA-directed DNA polymerase activity"/>
    <property type="evidence" value="ECO:0007669"/>
    <property type="project" value="UniProtKB-KW"/>
</dbReference>
<dbReference type="Gene3D" id="3.10.10.10">
    <property type="entry name" value="HIV Type 1 Reverse Transcriptase, subunit A, domain 1"/>
    <property type="match status" value="1"/>
</dbReference>
<gene>
    <name evidence="11" type="primary">pol_759</name>
    <name evidence="11" type="ORF">AVEN_3122_1</name>
</gene>
<evidence type="ECO:0000256" key="8">
    <source>
        <dbReference type="SAM" id="Coils"/>
    </source>
</evidence>
<comment type="caution">
    <text evidence="11">The sequence shown here is derived from an EMBL/GenBank/DDBJ whole genome shotgun (WGS) entry which is preliminary data.</text>
</comment>
<dbReference type="InterPro" id="IPR034132">
    <property type="entry name" value="RP_Saci-like"/>
</dbReference>
<organism evidence="11 12">
    <name type="scientific">Araneus ventricosus</name>
    <name type="common">Orbweaver spider</name>
    <name type="synonym">Epeira ventricosa</name>
    <dbReference type="NCBI Taxonomy" id="182803"/>
    <lineage>
        <taxon>Eukaryota</taxon>
        <taxon>Metazoa</taxon>
        <taxon>Ecdysozoa</taxon>
        <taxon>Arthropoda</taxon>
        <taxon>Chelicerata</taxon>
        <taxon>Arachnida</taxon>
        <taxon>Araneae</taxon>
        <taxon>Araneomorphae</taxon>
        <taxon>Entelegynae</taxon>
        <taxon>Araneoidea</taxon>
        <taxon>Araneidae</taxon>
        <taxon>Araneus</taxon>
    </lineage>
</organism>
<keyword evidence="12" id="KW-1185">Reference proteome</keyword>
<dbReference type="Pfam" id="PF23055">
    <property type="entry name" value="DUF7041"/>
    <property type="match status" value="1"/>
</dbReference>